<dbReference type="PATRIC" id="fig|1265738.3.peg.7208"/>
<gene>
    <name evidence="1" type="ORF">RMSM_07234</name>
</gene>
<evidence type="ECO:0000313" key="2">
    <source>
        <dbReference type="Proteomes" id="UP000011991"/>
    </source>
</evidence>
<name>M5R8N6_9BACT</name>
<dbReference type="AlphaFoldDB" id="M5R8N6"/>
<reference evidence="1 2" key="1">
    <citation type="journal article" date="2013" name="Mar. Genomics">
        <title>Expression of sulfatases in Rhodopirellula baltica and the diversity of sulfatases in the genus Rhodopirellula.</title>
        <authorList>
            <person name="Wegner C.E."/>
            <person name="Richter-Heitmann T."/>
            <person name="Klindworth A."/>
            <person name="Klockow C."/>
            <person name="Richter M."/>
            <person name="Achstetter T."/>
            <person name="Glockner F.O."/>
            <person name="Harder J."/>
        </authorList>
    </citation>
    <scope>NUCLEOTIDE SEQUENCE [LARGE SCALE GENOMIC DNA]</scope>
    <source>
        <strain evidence="1 2">SM1</strain>
    </source>
</reference>
<dbReference type="OrthoDB" id="9798081at2"/>
<evidence type="ECO:0000313" key="1">
    <source>
        <dbReference type="EMBL" id="EMI15843.1"/>
    </source>
</evidence>
<protein>
    <submittedName>
        <fullName evidence="1">Uncharacterized protein</fullName>
    </submittedName>
</protein>
<dbReference type="RefSeq" id="WP_008708236.1">
    <property type="nucleotide sequence ID" value="NZ_ANOG01001033.1"/>
</dbReference>
<organism evidence="1 2">
    <name type="scientific">Rhodopirellula maiorica SM1</name>
    <dbReference type="NCBI Taxonomy" id="1265738"/>
    <lineage>
        <taxon>Bacteria</taxon>
        <taxon>Pseudomonadati</taxon>
        <taxon>Planctomycetota</taxon>
        <taxon>Planctomycetia</taxon>
        <taxon>Pirellulales</taxon>
        <taxon>Pirellulaceae</taxon>
        <taxon>Novipirellula</taxon>
    </lineage>
</organism>
<dbReference type="Proteomes" id="UP000011991">
    <property type="component" value="Unassembled WGS sequence"/>
</dbReference>
<sequence>MLAKIDAMSPVETKQLSDVCLASVHLATSPDPSGHGFTLKRRDDDTVIGECGCGGPPGSDGIIEIAYHVFSD</sequence>
<proteinExistence type="predicted"/>
<accession>M5R8N6</accession>
<comment type="caution">
    <text evidence="1">The sequence shown here is derived from an EMBL/GenBank/DDBJ whole genome shotgun (WGS) entry which is preliminary data.</text>
</comment>
<dbReference type="EMBL" id="ANOG01001033">
    <property type="protein sequence ID" value="EMI15843.1"/>
    <property type="molecule type" value="Genomic_DNA"/>
</dbReference>
<keyword evidence="2" id="KW-1185">Reference proteome</keyword>